<evidence type="ECO:0000256" key="2">
    <source>
        <dbReference type="ARBA" id="ARBA00023015"/>
    </source>
</evidence>
<keyword evidence="4" id="KW-0804">Transcription</keyword>
<feature type="domain" description="HTH lysR-type" evidence="5">
    <location>
        <begin position="1"/>
        <end position="58"/>
    </location>
</feature>
<dbReference type="PANTHER" id="PTHR30126">
    <property type="entry name" value="HTH-TYPE TRANSCRIPTIONAL REGULATOR"/>
    <property type="match status" value="1"/>
</dbReference>
<evidence type="ECO:0000259" key="5">
    <source>
        <dbReference type="PROSITE" id="PS50931"/>
    </source>
</evidence>
<comment type="similarity">
    <text evidence="1">Belongs to the LysR transcriptional regulatory family.</text>
</comment>
<gene>
    <name evidence="6" type="ORF">MNB_SV-8-1298</name>
</gene>
<dbReference type="GO" id="GO:0003700">
    <property type="term" value="F:DNA-binding transcription factor activity"/>
    <property type="evidence" value="ECO:0007669"/>
    <property type="project" value="InterPro"/>
</dbReference>
<organism evidence="6">
    <name type="scientific">hydrothermal vent metagenome</name>
    <dbReference type="NCBI Taxonomy" id="652676"/>
    <lineage>
        <taxon>unclassified sequences</taxon>
        <taxon>metagenomes</taxon>
        <taxon>ecological metagenomes</taxon>
    </lineage>
</organism>
<evidence type="ECO:0000256" key="4">
    <source>
        <dbReference type="ARBA" id="ARBA00023163"/>
    </source>
</evidence>
<evidence type="ECO:0000256" key="1">
    <source>
        <dbReference type="ARBA" id="ARBA00009437"/>
    </source>
</evidence>
<evidence type="ECO:0000256" key="3">
    <source>
        <dbReference type="ARBA" id="ARBA00023125"/>
    </source>
</evidence>
<dbReference type="GO" id="GO:0000976">
    <property type="term" value="F:transcription cis-regulatory region binding"/>
    <property type="evidence" value="ECO:0007669"/>
    <property type="project" value="TreeGrafter"/>
</dbReference>
<dbReference type="PROSITE" id="PS50931">
    <property type="entry name" value="HTH_LYSR"/>
    <property type="match status" value="1"/>
</dbReference>
<keyword evidence="3" id="KW-0238">DNA-binding</keyword>
<dbReference type="InterPro" id="IPR036388">
    <property type="entry name" value="WH-like_DNA-bd_sf"/>
</dbReference>
<dbReference type="InterPro" id="IPR005119">
    <property type="entry name" value="LysR_subst-bd"/>
</dbReference>
<dbReference type="EMBL" id="FPHD01000048">
    <property type="protein sequence ID" value="SFV58413.1"/>
    <property type="molecule type" value="Genomic_DNA"/>
</dbReference>
<dbReference type="Pfam" id="PF03466">
    <property type="entry name" value="LysR_substrate"/>
    <property type="match status" value="1"/>
</dbReference>
<name>A0A1W1BY31_9ZZZZ</name>
<dbReference type="InterPro" id="IPR036390">
    <property type="entry name" value="WH_DNA-bd_sf"/>
</dbReference>
<dbReference type="SUPFAM" id="SSF46785">
    <property type="entry name" value="Winged helix' DNA-binding domain"/>
    <property type="match status" value="1"/>
</dbReference>
<dbReference type="Gene3D" id="3.40.190.290">
    <property type="match status" value="1"/>
</dbReference>
<dbReference type="Gene3D" id="1.10.10.10">
    <property type="entry name" value="Winged helix-like DNA-binding domain superfamily/Winged helix DNA-binding domain"/>
    <property type="match status" value="1"/>
</dbReference>
<dbReference type="AlphaFoldDB" id="A0A1W1BY31"/>
<dbReference type="PRINTS" id="PR00039">
    <property type="entry name" value="HTHLYSR"/>
</dbReference>
<dbReference type="InterPro" id="IPR000847">
    <property type="entry name" value="LysR_HTH_N"/>
</dbReference>
<reference evidence="6" key="1">
    <citation type="submission" date="2016-10" db="EMBL/GenBank/DDBJ databases">
        <authorList>
            <person name="de Groot N.N."/>
        </authorList>
    </citation>
    <scope>NUCLEOTIDE SEQUENCE</scope>
</reference>
<dbReference type="Pfam" id="PF00126">
    <property type="entry name" value="HTH_1"/>
    <property type="match status" value="1"/>
</dbReference>
<keyword evidence="2" id="KW-0805">Transcription regulation</keyword>
<proteinExistence type="inferred from homology"/>
<accession>A0A1W1BY31</accession>
<protein>
    <submittedName>
        <fullName evidence="6">LysR family transcriptional regulator YeiE</fullName>
    </submittedName>
</protein>
<sequence length="291" mass="34051">MTLRELELFYYLADNTHVSQLAQKLSISQSAISLSIKSLEKKLSEPLFDRIGKKLILNERGRFFREKTYPHYLILKEAEHCFKHNKLSGILRISSSKSIGEFIMPQVMYDFLSEYTDVSLQHQIRNSADILKEVLTGSTDIGFVEMVCKEADLIKHQIGKDQLIVVSSDAKLAEKTYYIDQLFSKKWLLREEGSGTREVFLKRLGKLASDLPIFMHFNEFEEVKTLLCNNSEAITCISRFAVEKALESKELYEIKLHNMTFEREFYMVYHKNKYQSKLFETFTSLSKEYFH</sequence>
<dbReference type="PANTHER" id="PTHR30126:SF94">
    <property type="entry name" value="LYSR FAMILY TRANSCRIPTIONAL REGULATOR"/>
    <property type="match status" value="1"/>
</dbReference>
<evidence type="ECO:0000313" key="6">
    <source>
        <dbReference type="EMBL" id="SFV58413.1"/>
    </source>
</evidence>
<dbReference type="SUPFAM" id="SSF53850">
    <property type="entry name" value="Periplasmic binding protein-like II"/>
    <property type="match status" value="1"/>
</dbReference>